<dbReference type="InterPro" id="IPR015443">
    <property type="entry name" value="Aldose_1-epimerase"/>
</dbReference>
<comment type="caution">
    <text evidence="9">The sequence shown here is derived from an EMBL/GenBank/DDBJ whole genome shotgun (WGS) entry which is preliminary data.</text>
</comment>
<dbReference type="PIRSF" id="PIRSF005096">
    <property type="entry name" value="GALM"/>
    <property type="match status" value="1"/>
</dbReference>
<protein>
    <recommendedName>
        <fullName evidence="5 8">Aldose 1-epimerase</fullName>
        <ecNumber evidence="4 8">5.1.3.3</ecNumber>
    </recommendedName>
</protein>
<dbReference type="EC" id="5.1.3.3" evidence="4 8"/>
<evidence type="ECO:0000256" key="4">
    <source>
        <dbReference type="ARBA" id="ARBA00013185"/>
    </source>
</evidence>
<evidence type="ECO:0000256" key="1">
    <source>
        <dbReference type="ARBA" id="ARBA00001614"/>
    </source>
</evidence>
<gene>
    <name evidence="9" type="ORF">GCM10023321_45890</name>
</gene>
<evidence type="ECO:0000256" key="2">
    <source>
        <dbReference type="ARBA" id="ARBA00005028"/>
    </source>
</evidence>
<dbReference type="SUPFAM" id="SSF74650">
    <property type="entry name" value="Galactose mutarotase-like"/>
    <property type="match status" value="1"/>
</dbReference>
<organism evidence="9 10">
    <name type="scientific">Pseudonocardia eucalypti</name>
    <dbReference type="NCBI Taxonomy" id="648755"/>
    <lineage>
        <taxon>Bacteria</taxon>
        <taxon>Bacillati</taxon>
        <taxon>Actinomycetota</taxon>
        <taxon>Actinomycetes</taxon>
        <taxon>Pseudonocardiales</taxon>
        <taxon>Pseudonocardiaceae</taxon>
        <taxon>Pseudonocardia</taxon>
    </lineage>
</organism>
<dbReference type="PANTHER" id="PTHR10091:SF0">
    <property type="entry name" value="GALACTOSE MUTAROTASE"/>
    <property type="match status" value="1"/>
</dbReference>
<dbReference type="InterPro" id="IPR047215">
    <property type="entry name" value="Galactose_mutarotase-like"/>
</dbReference>
<reference evidence="10" key="1">
    <citation type="journal article" date="2019" name="Int. J. Syst. Evol. Microbiol.">
        <title>The Global Catalogue of Microorganisms (GCM) 10K type strain sequencing project: providing services to taxonomists for standard genome sequencing and annotation.</title>
        <authorList>
            <consortium name="The Broad Institute Genomics Platform"/>
            <consortium name="The Broad Institute Genome Sequencing Center for Infectious Disease"/>
            <person name="Wu L."/>
            <person name="Ma J."/>
        </authorList>
    </citation>
    <scope>NUCLEOTIDE SEQUENCE [LARGE SCALE GENOMIC DNA]</scope>
    <source>
        <strain evidence="10">JCM 18303</strain>
    </source>
</reference>
<dbReference type="Proteomes" id="UP001428817">
    <property type="component" value="Unassembled WGS sequence"/>
</dbReference>
<sequence>MIELRAPGIEAAVVPLGARLARLRTPDRAGTSADVVLGLDSDDYRGDRARLGATIGRYANRIAGGTFEIDGNRYSVPTNQDGAALHGGPHGFDQQIFDADPVRTLPGGGRSVTFRRTSPDGENGFPGNLEVAVTYTVRTGAVDIEHTARTDRPTVVNLTNHSYFNLTGRGGSTDGHLVHIPAAHYLPVDHRLIPTGEIAPVDGTPFDLREGGHLGTRTRRDHPQLLRARGFDHTMVLDGPPSGMRLAARVDEPGSGRTLTVLTDQPGFQLYTGNALDGSIVTRGGRTVRQGDAFCIEPQHFPDSPNRPGFPSTVLRPGELYRSRITFRLGVLG</sequence>
<dbReference type="Pfam" id="PF01263">
    <property type="entry name" value="Aldose_epim"/>
    <property type="match status" value="1"/>
</dbReference>
<dbReference type="RefSeq" id="WP_185060086.1">
    <property type="nucleotide sequence ID" value="NZ_BAABJP010000024.1"/>
</dbReference>
<dbReference type="InterPro" id="IPR018052">
    <property type="entry name" value="Ald1_epimerase_CS"/>
</dbReference>
<evidence type="ECO:0000313" key="9">
    <source>
        <dbReference type="EMBL" id="GAA5161538.1"/>
    </source>
</evidence>
<dbReference type="NCBIfam" id="NF008277">
    <property type="entry name" value="PRK11055.1"/>
    <property type="match status" value="1"/>
</dbReference>
<comment type="catalytic activity">
    <reaction evidence="1 8">
        <text>alpha-D-glucose = beta-D-glucose</text>
        <dbReference type="Rhea" id="RHEA:10264"/>
        <dbReference type="ChEBI" id="CHEBI:15903"/>
        <dbReference type="ChEBI" id="CHEBI:17925"/>
        <dbReference type="EC" id="5.1.3.3"/>
    </reaction>
</comment>
<dbReference type="CDD" id="cd09019">
    <property type="entry name" value="galactose_mutarotase_like"/>
    <property type="match status" value="1"/>
</dbReference>
<evidence type="ECO:0000256" key="7">
    <source>
        <dbReference type="ARBA" id="ARBA00023277"/>
    </source>
</evidence>
<accession>A0ABP9QGI8</accession>
<dbReference type="InterPro" id="IPR008183">
    <property type="entry name" value="Aldose_1/G6P_1-epimerase"/>
</dbReference>
<evidence type="ECO:0000313" key="10">
    <source>
        <dbReference type="Proteomes" id="UP001428817"/>
    </source>
</evidence>
<comment type="pathway">
    <text evidence="2 8">Carbohydrate metabolism; hexose metabolism.</text>
</comment>
<proteinExistence type="inferred from homology"/>
<evidence type="ECO:0000256" key="6">
    <source>
        <dbReference type="ARBA" id="ARBA00023235"/>
    </source>
</evidence>
<dbReference type="EMBL" id="BAABJP010000024">
    <property type="protein sequence ID" value="GAA5161538.1"/>
    <property type="molecule type" value="Genomic_DNA"/>
</dbReference>
<dbReference type="PANTHER" id="PTHR10091">
    <property type="entry name" value="ALDOSE-1-EPIMERASE"/>
    <property type="match status" value="1"/>
</dbReference>
<dbReference type="PROSITE" id="PS00545">
    <property type="entry name" value="ALDOSE_1_EPIMERASE"/>
    <property type="match status" value="1"/>
</dbReference>
<evidence type="ECO:0000256" key="3">
    <source>
        <dbReference type="ARBA" id="ARBA00006206"/>
    </source>
</evidence>
<evidence type="ECO:0000256" key="5">
    <source>
        <dbReference type="ARBA" id="ARBA00014165"/>
    </source>
</evidence>
<comment type="similarity">
    <text evidence="3 8">Belongs to the aldose epimerase family.</text>
</comment>
<dbReference type="InterPro" id="IPR011013">
    <property type="entry name" value="Gal_mutarotase_sf_dom"/>
</dbReference>
<keyword evidence="7 8" id="KW-0119">Carbohydrate metabolism</keyword>
<dbReference type="InterPro" id="IPR014718">
    <property type="entry name" value="GH-type_carb-bd"/>
</dbReference>
<keyword evidence="10" id="KW-1185">Reference proteome</keyword>
<name>A0ABP9QGI8_9PSEU</name>
<keyword evidence="6 8" id="KW-0413">Isomerase</keyword>
<evidence type="ECO:0000256" key="8">
    <source>
        <dbReference type="PIRNR" id="PIRNR005096"/>
    </source>
</evidence>
<dbReference type="Gene3D" id="2.70.98.10">
    <property type="match status" value="1"/>
</dbReference>